<evidence type="ECO:0000313" key="2">
    <source>
        <dbReference type="Proteomes" id="UP001054945"/>
    </source>
</evidence>
<dbReference type="EMBL" id="BPLR01010964">
    <property type="protein sequence ID" value="GIY43334.1"/>
    <property type="molecule type" value="Genomic_DNA"/>
</dbReference>
<dbReference type="AlphaFoldDB" id="A0AAV4TCB4"/>
<evidence type="ECO:0000313" key="1">
    <source>
        <dbReference type="EMBL" id="GIY43334.1"/>
    </source>
</evidence>
<comment type="caution">
    <text evidence="1">The sequence shown here is derived from an EMBL/GenBank/DDBJ whole genome shotgun (WGS) entry which is preliminary data.</text>
</comment>
<dbReference type="Proteomes" id="UP001054945">
    <property type="component" value="Unassembled WGS sequence"/>
</dbReference>
<name>A0AAV4TCB4_CAEEX</name>
<sequence length="99" mass="10862">MIEVSIENCLPVCYSLDHAQPSMSWGVDTLSGFSSRERAESPLAIGKSFLISLRKFSGALSTFWPHRRPIFSGAKGFSHILRATGLTLTNTVCAKRAVF</sequence>
<organism evidence="1 2">
    <name type="scientific">Caerostris extrusa</name>
    <name type="common">Bark spider</name>
    <name type="synonym">Caerostris bankana</name>
    <dbReference type="NCBI Taxonomy" id="172846"/>
    <lineage>
        <taxon>Eukaryota</taxon>
        <taxon>Metazoa</taxon>
        <taxon>Ecdysozoa</taxon>
        <taxon>Arthropoda</taxon>
        <taxon>Chelicerata</taxon>
        <taxon>Arachnida</taxon>
        <taxon>Araneae</taxon>
        <taxon>Araneomorphae</taxon>
        <taxon>Entelegynae</taxon>
        <taxon>Araneoidea</taxon>
        <taxon>Araneidae</taxon>
        <taxon>Caerostris</taxon>
    </lineage>
</organism>
<reference evidence="1 2" key="1">
    <citation type="submission" date="2021-06" db="EMBL/GenBank/DDBJ databases">
        <title>Caerostris extrusa draft genome.</title>
        <authorList>
            <person name="Kono N."/>
            <person name="Arakawa K."/>
        </authorList>
    </citation>
    <scope>NUCLEOTIDE SEQUENCE [LARGE SCALE GENOMIC DNA]</scope>
</reference>
<accession>A0AAV4TCB4</accession>
<protein>
    <submittedName>
        <fullName evidence="1">Uncharacterized protein</fullName>
    </submittedName>
</protein>
<proteinExistence type="predicted"/>
<gene>
    <name evidence="1" type="ORF">CEXT_250791</name>
</gene>
<keyword evidence="2" id="KW-1185">Reference proteome</keyword>